<dbReference type="InterPro" id="IPR011009">
    <property type="entry name" value="Kinase-like_dom_sf"/>
</dbReference>
<organism evidence="2 3">
    <name type="scientific">Blepharisma stoltei</name>
    <dbReference type="NCBI Taxonomy" id="1481888"/>
    <lineage>
        <taxon>Eukaryota</taxon>
        <taxon>Sar</taxon>
        <taxon>Alveolata</taxon>
        <taxon>Ciliophora</taxon>
        <taxon>Postciliodesmatophora</taxon>
        <taxon>Heterotrichea</taxon>
        <taxon>Heterotrichida</taxon>
        <taxon>Blepharismidae</taxon>
        <taxon>Blepharisma</taxon>
    </lineage>
</organism>
<dbReference type="PANTHER" id="PTHR24347">
    <property type="entry name" value="SERINE/THREONINE-PROTEIN KINASE"/>
    <property type="match status" value="1"/>
</dbReference>
<keyword evidence="3" id="KW-1185">Reference proteome</keyword>
<gene>
    <name evidence="2" type="ORF">BSTOLATCC_MIC46788</name>
</gene>
<name>A0AAU9JST0_9CILI</name>
<accession>A0AAU9JST0</accession>
<dbReference type="PROSITE" id="PS00108">
    <property type="entry name" value="PROTEIN_KINASE_ST"/>
    <property type="match status" value="1"/>
</dbReference>
<evidence type="ECO:0000313" key="2">
    <source>
        <dbReference type="EMBL" id="CAG9328798.1"/>
    </source>
</evidence>
<dbReference type="SMART" id="SM00220">
    <property type="entry name" value="S_TKc"/>
    <property type="match status" value="1"/>
</dbReference>
<reference evidence="2" key="1">
    <citation type="submission" date="2021-09" db="EMBL/GenBank/DDBJ databases">
        <authorList>
            <consortium name="AG Swart"/>
            <person name="Singh M."/>
            <person name="Singh A."/>
            <person name="Seah K."/>
            <person name="Emmerich C."/>
        </authorList>
    </citation>
    <scope>NUCLEOTIDE SEQUENCE</scope>
    <source>
        <strain evidence="2">ATCC30299</strain>
    </source>
</reference>
<dbReference type="PROSITE" id="PS50011">
    <property type="entry name" value="PROTEIN_KINASE_DOM"/>
    <property type="match status" value="1"/>
</dbReference>
<comment type="caution">
    <text evidence="2">The sequence shown here is derived from an EMBL/GenBank/DDBJ whole genome shotgun (WGS) entry which is preliminary data.</text>
</comment>
<dbReference type="Pfam" id="PF00069">
    <property type="entry name" value="Pkinase"/>
    <property type="match status" value="1"/>
</dbReference>
<evidence type="ECO:0000313" key="3">
    <source>
        <dbReference type="Proteomes" id="UP001162131"/>
    </source>
</evidence>
<dbReference type="Gene3D" id="1.10.510.10">
    <property type="entry name" value="Transferase(Phosphotransferase) domain 1"/>
    <property type="match status" value="1"/>
</dbReference>
<dbReference type="GO" id="GO:0005524">
    <property type="term" value="F:ATP binding"/>
    <property type="evidence" value="ECO:0007669"/>
    <property type="project" value="InterPro"/>
</dbReference>
<dbReference type="GO" id="GO:0004672">
    <property type="term" value="F:protein kinase activity"/>
    <property type="evidence" value="ECO:0007669"/>
    <property type="project" value="InterPro"/>
</dbReference>
<dbReference type="SUPFAM" id="SSF56112">
    <property type="entry name" value="Protein kinase-like (PK-like)"/>
    <property type="match status" value="1"/>
</dbReference>
<evidence type="ECO:0000259" key="1">
    <source>
        <dbReference type="PROSITE" id="PS50011"/>
    </source>
</evidence>
<dbReference type="EMBL" id="CAJZBQ010000046">
    <property type="protein sequence ID" value="CAG9328798.1"/>
    <property type="molecule type" value="Genomic_DNA"/>
</dbReference>
<dbReference type="InterPro" id="IPR008271">
    <property type="entry name" value="Ser/Thr_kinase_AS"/>
</dbReference>
<sequence length="304" mass="34804">MVEDANGTNLQNSAKRHCIIDSEDGLIINPQLALTKQIYKSFGSATTVELYNDTIIDTPVIIKRLDKKLLFTEAQNESAKRELEIHRSLNHPNIVQLYDGCETNDEFLFVMEYIPRHDYFTEKIEVNNRPFNSKSDGGIDKLKSFTYDILKGLEYLHDNHIIHLDLKPANLMVKPVTQSNEYPLVKIGDFGLSRRFGEEGGVIIDQKCGTDKYIPPEVRSGAWITPAVDMWCFGLILHTLTVGFAPYVLKWNPGQEIPFNPRWWKKYKDTGLTDLISSCLKLDPAERITAKEALNHKWFDCRLG</sequence>
<dbReference type="Proteomes" id="UP001162131">
    <property type="component" value="Unassembled WGS sequence"/>
</dbReference>
<feature type="domain" description="Protein kinase" evidence="1">
    <location>
        <begin position="36"/>
        <end position="299"/>
    </location>
</feature>
<dbReference type="AlphaFoldDB" id="A0AAU9JST0"/>
<protein>
    <recommendedName>
        <fullName evidence="1">Protein kinase domain-containing protein</fullName>
    </recommendedName>
</protein>
<proteinExistence type="predicted"/>
<dbReference type="InterPro" id="IPR000719">
    <property type="entry name" value="Prot_kinase_dom"/>
</dbReference>